<proteinExistence type="predicted"/>
<comment type="caution">
    <text evidence="2">The sequence shown here is derived from an EMBL/GenBank/DDBJ whole genome shotgun (WGS) entry which is preliminary data.</text>
</comment>
<evidence type="ECO:0000259" key="1">
    <source>
        <dbReference type="PROSITE" id="PS51670"/>
    </source>
</evidence>
<feature type="domain" description="ShKT" evidence="1">
    <location>
        <begin position="246"/>
        <end position="280"/>
    </location>
</feature>
<dbReference type="Pfam" id="PF01549">
    <property type="entry name" value="ShK"/>
    <property type="match status" value="4"/>
</dbReference>
<dbReference type="OrthoDB" id="291007at2759"/>
<feature type="domain" description="ShKT" evidence="1">
    <location>
        <begin position="112"/>
        <end position="146"/>
    </location>
</feature>
<dbReference type="InterPro" id="IPR003582">
    <property type="entry name" value="ShKT_dom"/>
</dbReference>
<organism evidence="2 3">
    <name type="scientific">Polarella glacialis</name>
    <name type="common">Dinoflagellate</name>
    <dbReference type="NCBI Taxonomy" id="89957"/>
    <lineage>
        <taxon>Eukaryota</taxon>
        <taxon>Sar</taxon>
        <taxon>Alveolata</taxon>
        <taxon>Dinophyceae</taxon>
        <taxon>Suessiales</taxon>
        <taxon>Suessiaceae</taxon>
        <taxon>Polarella</taxon>
    </lineage>
</organism>
<evidence type="ECO:0000313" key="3">
    <source>
        <dbReference type="Proteomes" id="UP000654075"/>
    </source>
</evidence>
<reference evidence="2" key="1">
    <citation type="submission" date="2021-02" db="EMBL/GenBank/DDBJ databases">
        <authorList>
            <person name="Dougan E. K."/>
            <person name="Rhodes N."/>
            <person name="Thang M."/>
            <person name="Chan C."/>
        </authorList>
    </citation>
    <scope>NUCLEOTIDE SEQUENCE</scope>
</reference>
<sequence>MHEQCAKSCNLCGRHLSQNASTASAALAPVEETEGKCGSLHGKCLHRKCCATPELTCYEKDEWHAQCLPTGDCKPGFRHEDPVETPWSCVVLSPPAPSPAPGPAPAPPPPVCADKDQHCAYWARAGECDKNAAHMHEQCAKSCNLCGRHLSQNASTASAALAPVEETEGKCGSLHGKCLHRKCCATPELTCYEKDEWHAQCLPTGDCKPGFRHEDPVETPWSCVVLSPPAPSPAPGPAPAPPPPVCADKDQHCAYWARAGECDKNAAHMHEQCAKSCNLCGPAPAPPPPVCADNVQHCAEWARAGECDTNAAYMHEHCAKSCNLCGQDFLGHATNSSLRGGR</sequence>
<gene>
    <name evidence="2" type="ORF">PGLA1383_LOCUS38977</name>
</gene>
<protein>
    <recommendedName>
        <fullName evidence="1">ShKT domain-containing protein</fullName>
    </recommendedName>
</protein>
<dbReference type="Gene3D" id="1.10.10.1940">
    <property type="match status" value="3"/>
</dbReference>
<dbReference type="PROSITE" id="PS51670">
    <property type="entry name" value="SHKT"/>
    <property type="match status" value="4"/>
</dbReference>
<evidence type="ECO:0000313" key="2">
    <source>
        <dbReference type="EMBL" id="CAE8621458.1"/>
    </source>
</evidence>
<feature type="domain" description="ShKT" evidence="1">
    <location>
        <begin position="291"/>
        <end position="325"/>
    </location>
</feature>
<dbReference type="OMA" id="CAKWMRT"/>
<name>A0A813G5K8_POLGL</name>
<dbReference type="EMBL" id="CAJNNV010027747">
    <property type="protein sequence ID" value="CAE8621458.1"/>
    <property type="molecule type" value="Genomic_DNA"/>
</dbReference>
<dbReference type="PANTHER" id="PTHR21724:SF109">
    <property type="entry name" value="SHKT DOMAIN-CONTAINING PROTEIN"/>
    <property type="match status" value="1"/>
</dbReference>
<dbReference type="SMART" id="SM00254">
    <property type="entry name" value="ShKT"/>
    <property type="match status" value="3"/>
</dbReference>
<dbReference type="AlphaFoldDB" id="A0A813G5K8"/>
<accession>A0A813G5K8</accession>
<feature type="domain" description="ShKT" evidence="1">
    <location>
        <begin position="1"/>
        <end position="12"/>
    </location>
</feature>
<dbReference type="Proteomes" id="UP000654075">
    <property type="component" value="Unassembled WGS sequence"/>
</dbReference>
<keyword evidence="3" id="KW-1185">Reference proteome</keyword>
<dbReference type="PANTHER" id="PTHR21724">
    <property type="entry name" value="SHKT DOMAIN-CONTAINING PROTEIN"/>
    <property type="match status" value="1"/>
</dbReference>